<comment type="pathway">
    <text evidence="2">Cofactor biosynthesis; NAD(+) biosynthesis; iminoaspartate from L-aspartate (oxidase route): step 1/1.</text>
</comment>
<comment type="cofactor">
    <cofactor evidence="1">
        <name>FAD</name>
        <dbReference type="ChEBI" id="CHEBI:57692"/>
    </cofactor>
</comment>
<feature type="domain" description="FAD-dependent oxidoreductase 2 FAD-binding" evidence="10">
    <location>
        <begin position="5"/>
        <end position="393"/>
    </location>
</feature>
<dbReference type="InterPro" id="IPR036188">
    <property type="entry name" value="FAD/NAD-bd_sf"/>
</dbReference>
<evidence type="ECO:0000256" key="2">
    <source>
        <dbReference type="ARBA" id="ARBA00004950"/>
    </source>
</evidence>
<dbReference type="STRING" id="1798370.A2Z00_03845"/>
<dbReference type="PANTHER" id="PTHR42716:SF2">
    <property type="entry name" value="L-ASPARTATE OXIDASE, CHLOROPLASTIC"/>
    <property type="match status" value="1"/>
</dbReference>
<dbReference type="SUPFAM" id="SSF56425">
    <property type="entry name" value="Succinate dehydrogenase/fumarate reductase flavoprotein, catalytic domain"/>
    <property type="match status" value="1"/>
</dbReference>
<gene>
    <name evidence="12" type="ORF">A2Z00_03845</name>
</gene>
<dbReference type="Gene3D" id="1.20.58.100">
    <property type="entry name" value="Fumarate reductase/succinate dehydrogenase flavoprotein-like, C-terminal domain"/>
    <property type="match status" value="1"/>
</dbReference>
<evidence type="ECO:0000313" key="13">
    <source>
        <dbReference type="Proteomes" id="UP000177268"/>
    </source>
</evidence>
<dbReference type="EC" id="1.4.3.16" evidence="4"/>
<dbReference type="EMBL" id="MFIZ01000014">
    <property type="protein sequence ID" value="OGG11830.1"/>
    <property type="molecule type" value="Genomic_DNA"/>
</dbReference>
<evidence type="ECO:0000256" key="8">
    <source>
        <dbReference type="ARBA" id="ARBA00023002"/>
    </source>
</evidence>
<dbReference type="SUPFAM" id="SSF51905">
    <property type="entry name" value="FAD/NAD(P)-binding domain"/>
    <property type="match status" value="1"/>
</dbReference>
<dbReference type="PRINTS" id="PR00368">
    <property type="entry name" value="FADPNR"/>
</dbReference>
<dbReference type="InterPro" id="IPR037099">
    <property type="entry name" value="Fum_R/Succ_DH_flav-like_C_sf"/>
</dbReference>
<dbReference type="GO" id="GO:0008734">
    <property type="term" value="F:L-aspartate oxidase activity"/>
    <property type="evidence" value="ECO:0007669"/>
    <property type="project" value="UniProtKB-EC"/>
</dbReference>
<evidence type="ECO:0000256" key="1">
    <source>
        <dbReference type="ARBA" id="ARBA00001974"/>
    </source>
</evidence>
<dbReference type="UniPathway" id="UPA00253">
    <property type="reaction ID" value="UER00326"/>
</dbReference>
<dbReference type="GO" id="GO:0009435">
    <property type="term" value="P:NAD+ biosynthetic process"/>
    <property type="evidence" value="ECO:0007669"/>
    <property type="project" value="UniProtKB-UniPathway"/>
</dbReference>
<evidence type="ECO:0000256" key="9">
    <source>
        <dbReference type="ARBA" id="ARBA00048305"/>
    </source>
</evidence>
<sequence length="521" mass="56580">MKETDVLIIGNGIAGATTALITARRNPFARVTVLTRADDPNETNTRYAQGGIIAKGGPALTRDILKSGDGISLHESVDILVAEGPRLVKDILRDMVHVPFDLDAAGNFAFALEGGHGEARVAKVSDFSGRAIQEQLTKSLKREPNIELRTGITAIDLLTLGHHSTNWMRKYEPETCVGVYGFDQMDGHVSRILAKKTVLATGGAGRLFAYTTNPKGARGDGIAMAYRAGAKLLGLEFEQFHPTALRQTGADPFLISEAVRGAGARLTDEQGRPFMHEYYPHLDKPDLTTRDKVSRAIFTEMLKTGAPNVYLDLRSYIKEKTIKSHFPTIYQTCLHSGIDITRDLVPVSPAAHYSCGGVVTDMKGRTSIRNLYAVGEVACTGLHGGNRLASTSLLEGLVFGVRAAGDITKNGLGGESWGDLDEIVSWKDQGRYQVDSALIAADLATVQNIMWNMVGLVRKAPLLTRAMTDLAQMEDTVTRFYREAILSDELLGLRNTVLTALLIAKSALANPKSIGCHYRED</sequence>
<dbReference type="InterPro" id="IPR003953">
    <property type="entry name" value="FAD-dep_OxRdtase_2_FAD-bd"/>
</dbReference>
<dbReference type="AlphaFoldDB" id="A0A1F5ZHA9"/>
<reference evidence="12 13" key="1">
    <citation type="journal article" date="2016" name="Nat. Commun.">
        <title>Thousands of microbial genomes shed light on interconnected biogeochemical processes in an aquifer system.</title>
        <authorList>
            <person name="Anantharaman K."/>
            <person name="Brown C.T."/>
            <person name="Hug L.A."/>
            <person name="Sharon I."/>
            <person name="Castelle C.J."/>
            <person name="Probst A.J."/>
            <person name="Thomas B.C."/>
            <person name="Singh A."/>
            <person name="Wilkins M.J."/>
            <person name="Karaoz U."/>
            <person name="Brodie E.L."/>
            <person name="Williams K.H."/>
            <person name="Hubbard S.S."/>
            <person name="Banfield J.F."/>
        </authorList>
    </citation>
    <scope>NUCLEOTIDE SEQUENCE [LARGE SCALE GENOMIC DNA]</scope>
</reference>
<keyword evidence="8" id="KW-0560">Oxidoreductase</keyword>
<dbReference type="SUPFAM" id="SSF46977">
    <property type="entry name" value="Succinate dehydrogenase/fumarate reductase flavoprotein C-terminal domain"/>
    <property type="match status" value="1"/>
</dbReference>
<keyword evidence="5" id="KW-0285">Flavoprotein</keyword>
<dbReference type="Pfam" id="PF02910">
    <property type="entry name" value="Succ_DH_flav_C"/>
    <property type="match status" value="1"/>
</dbReference>
<name>A0A1F5ZHA9_9BACT</name>
<comment type="similarity">
    <text evidence="3">Belongs to the FAD-dependent oxidoreductase 2 family. NadB subfamily.</text>
</comment>
<dbReference type="PANTHER" id="PTHR42716">
    <property type="entry name" value="L-ASPARTATE OXIDASE"/>
    <property type="match status" value="1"/>
</dbReference>
<evidence type="ECO:0000259" key="10">
    <source>
        <dbReference type="Pfam" id="PF00890"/>
    </source>
</evidence>
<dbReference type="InterPro" id="IPR027477">
    <property type="entry name" value="Succ_DH/fumarate_Rdtase_cat_sf"/>
</dbReference>
<evidence type="ECO:0000313" key="12">
    <source>
        <dbReference type="EMBL" id="OGG11830.1"/>
    </source>
</evidence>
<evidence type="ECO:0000256" key="6">
    <source>
        <dbReference type="ARBA" id="ARBA00022642"/>
    </source>
</evidence>
<organism evidence="12 13">
    <name type="scientific">Candidatus Gottesmanbacteria bacterium RBG_13_45_10</name>
    <dbReference type="NCBI Taxonomy" id="1798370"/>
    <lineage>
        <taxon>Bacteria</taxon>
        <taxon>Candidatus Gottesmaniibacteriota</taxon>
    </lineage>
</organism>
<protein>
    <recommendedName>
        <fullName evidence="4">L-aspartate oxidase</fullName>
        <ecNumber evidence="4">1.4.3.16</ecNumber>
    </recommendedName>
</protein>
<accession>A0A1F5ZHA9</accession>
<comment type="catalytic activity">
    <reaction evidence="9">
        <text>L-aspartate + O2 = iminosuccinate + H2O2</text>
        <dbReference type="Rhea" id="RHEA:25876"/>
        <dbReference type="ChEBI" id="CHEBI:15379"/>
        <dbReference type="ChEBI" id="CHEBI:16240"/>
        <dbReference type="ChEBI" id="CHEBI:29991"/>
        <dbReference type="ChEBI" id="CHEBI:77875"/>
        <dbReference type="EC" id="1.4.3.16"/>
    </reaction>
    <physiologicalReaction direction="left-to-right" evidence="9">
        <dbReference type="Rhea" id="RHEA:25877"/>
    </physiologicalReaction>
</comment>
<dbReference type="FunFam" id="3.90.700.10:FF:000002">
    <property type="entry name" value="L-aspartate oxidase"/>
    <property type="match status" value="1"/>
</dbReference>
<evidence type="ECO:0000256" key="5">
    <source>
        <dbReference type="ARBA" id="ARBA00022630"/>
    </source>
</evidence>
<dbReference type="InterPro" id="IPR005288">
    <property type="entry name" value="NadB"/>
</dbReference>
<dbReference type="Gene3D" id="3.90.700.10">
    <property type="entry name" value="Succinate dehydrogenase/fumarate reductase flavoprotein, catalytic domain"/>
    <property type="match status" value="1"/>
</dbReference>
<dbReference type="Gene3D" id="3.50.50.60">
    <property type="entry name" value="FAD/NAD(P)-binding domain"/>
    <property type="match status" value="1"/>
</dbReference>
<keyword evidence="7" id="KW-0274">FAD</keyword>
<evidence type="ECO:0000259" key="11">
    <source>
        <dbReference type="Pfam" id="PF02910"/>
    </source>
</evidence>
<evidence type="ECO:0000256" key="7">
    <source>
        <dbReference type="ARBA" id="ARBA00022827"/>
    </source>
</evidence>
<feature type="domain" description="Fumarate reductase/succinate dehydrogenase flavoprotein-like C-terminal" evidence="11">
    <location>
        <begin position="446"/>
        <end position="521"/>
    </location>
</feature>
<comment type="caution">
    <text evidence="12">The sequence shown here is derived from an EMBL/GenBank/DDBJ whole genome shotgun (WGS) entry which is preliminary data.</text>
</comment>
<dbReference type="Proteomes" id="UP000177268">
    <property type="component" value="Unassembled WGS sequence"/>
</dbReference>
<proteinExistence type="inferred from homology"/>
<evidence type="ECO:0000256" key="3">
    <source>
        <dbReference type="ARBA" id="ARBA00008562"/>
    </source>
</evidence>
<dbReference type="InterPro" id="IPR015939">
    <property type="entry name" value="Fum_Rdtase/Succ_DH_flav-like_C"/>
</dbReference>
<dbReference type="Pfam" id="PF00890">
    <property type="entry name" value="FAD_binding_2"/>
    <property type="match status" value="1"/>
</dbReference>
<evidence type="ECO:0000256" key="4">
    <source>
        <dbReference type="ARBA" id="ARBA00012173"/>
    </source>
</evidence>
<keyword evidence="6" id="KW-0662">Pyridine nucleotide biosynthesis</keyword>